<evidence type="ECO:0000256" key="6">
    <source>
        <dbReference type="ARBA" id="ARBA00023136"/>
    </source>
</evidence>
<dbReference type="Proteomes" id="UP001146469">
    <property type="component" value="Unassembled WGS sequence"/>
</dbReference>
<feature type="transmembrane region" description="Helical" evidence="8">
    <location>
        <begin position="141"/>
        <end position="163"/>
    </location>
</feature>
<evidence type="ECO:0000256" key="5">
    <source>
        <dbReference type="ARBA" id="ARBA00022989"/>
    </source>
</evidence>
<keyword evidence="5 8" id="KW-1133">Transmembrane helix</keyword>
<evidence type="ECO:0000256" key="2">
    <source>
        <dbReference type="ARBA" id="ARBA00022475"/>
    </source>
</evidence>
<evidence type="ECO:0000256" key="3">
    <source>
        <dbReference type="ARBA" id="ARBA00022679"/>
    </source>
</evidence>
<evidence type="ECO:0000256" key="4">
    <source>
        <dbReference type="ARBA" id="ARBA00022692"/>
    </source>
</evidence>
<evidence type="ECO:0000256" key="1">
    <source>
        <dbReference type="ARBA" id="ARBA00004651"/>
    </source>
</evidence>
<dbReference type="EMBL" id="JAKMUT010000002">
    <property type="protein sequence ID" value="MCZ9289019.1"/>
    <property type="molecule type" value="Genomic_DNA"/>
</dbReference>
<dbReference type="RefSeq" id="WP_269944105.1">
    <property type="nucleotide sequence ID" value="NZ_JAKMUT010000002.1"/>
</dbReference>
<comment type="catalytic activity">
    <reaction evidence="8">
        <text>N-terminal S-1,2-diacyl-sn-glyceryl-L-cysteinyl-[lipoprotein] + a glycerophospholipid = N-acyl-S-1,2-diacyl-sn-glyceryl-L-cysteinyl-[lipoprotein] + a 2-acyl-sn-glycero-3-phospholipid + H(+)</text>
        <dbReference type="Rhea" id="RHEA:48228"/>
        <dbReference type="Rhea" id="RHEA-COMP:14681"/>
        <dbReference type="Rhea" id="RHEA-COMP:14684"/>
        <dbReference type="ChEBI" id="CHEBI:15378"/>
        <dbReference type="ChEBI" id="CHEBI:136912"/>
        <dbReference type="ChEBI" id="CHEBI:140656"/>
        <dbReference type="ChEBI" id="CHEBI:140657"/>
        <dbReference type="ChEBI" id="CHEBI:140660"/>
        <dbReference type="EC" id="2.3.1.269"/>
    </reaction>
</comment>
<feature type="transmembrane region" description="Helical" evidence="8">
    <location>
        <begin position="449"/>
        <end position="466"/>
    </location>
</feature>
<proteinExistence type="inferred from homology"/>
<dbReference type="GO" id="GO:0005886">
    <property type="term" value="C:plasma membrane"/>
    <property type="evidence" value="ECO:0007669"/>
    <property type="project" value="UniProtKB-SubCell"/>
</dbReference>
<evidence type="ECO:0000256" key="8">
    <source>
        <dbReference type="HAMAP-Rule" id="MF_01148"/>
    </source>
</evidence>
<name>A0A9X3LKD4_9CORY</name>
<comment type="subcellular location">
    <subcellularLocation>
        <location evidence="1 8">Cell membrane</location>
        <topology evidence="1 8">Multi-pass membrane protein</topology>
    </subcellularLocation>
</comment>
<dbReference type="InterPro" id="IPR045378">
    <property type="entry name" value="LNT_N"/>
</dbReference>
<dbReference type="CDD" id="cd07571">
    <property type="entry name" value="ALP_N-acyl_transferase"/>
    <property type="match status" value="1"/>
</dbReference>
<dbReference type="Gene3D" id="3.60.110.10">
    <property type="entry name" value="Carbon-nitrogen hydrolase"/>
    <property type="match status" value="1"/>
</dbReference>
<keyword evidence="7 8" id="KW-0012">Acyltransferase</keyword>
<evidence type="ECO:0000313" key="11">
    <source>
        <dbReference type="Proteomes" id="UP001146469"/>
    </source>
</evidence>
<feature type="transmembrane region" description="Helical" evidence="8">
    <location>
        <begin position="46"/>
        <end position="63"/>
    </location>
</feature>
<keyword evidence="6 8" id="KW-0472">Membrane</keyword>
<accession>A0A9X3LKD4</accession>
<dbReference type="EC" id="2.3.1.269" evidence="8"/>
<dbReference type="HAMAP" id="MF_01148">
    <property type="entry name" value="Lnt"/>
    <property type="match status" value="1"/>
</dbReference>
<evidence type="ECO:0000313" key="10">
    <source>
        <dbReference type="EMBL" id="MCZ9289019.1"/>
    </source>
</evidence>
<dbReference type="NCBIfam" id="TIGR00546">
    <property type="entry name" value="lnt"/>
    <property type="match status" value="1"/>
</dbReference>
<evidence type="ECO:0000256" key="7">
    <source>
        <dbReference type="ARBA" id="ARBA00023315"/>
    </source>
</evidence>
<keyword evidence="3 8" id="KW-0808">Transferase</keyword>
<feature type="transmembrane region" description="Helical" evidence="8">
    <location>
        <begin position="6"/>
        <end position="39"/>
    </location>
</feature>
<sequence>MILRLLAAVFSGVMVFAAFEPTGLWWAAPLGFALLFYFADHRHAMLMAWVQGLTIYGLLLPWVGEFVGAAAWIALALVQSLYSLLFGAGLKLLVRRPLSTQIIGIPTWFVATEWLRSSFPFGGFPWGRIAWGQASGPISWLIRLGGPALVTFAVVLIGLLLALSIRKHRAPAYSLAGVVAVIAAYALLIPATPADRTVDVVAVQGNVPRLGLDFNAQRRAVLDNHVRRTEKLESDPDIVIWPENSSDVNPFTDSAAREQIERAQRSVDAPILVGTVSPEHNTMVVWDSDGPGESHVKRFLQPFGEYMPFRKFLRNFSEHVDRAGNFQPGDDNGVVHMDGIPVGVATCYEVSFDGAFRMAVQGGAQILTSPTNNATFGFTDMTYQQLAMSRMRAKEYDRAVVVAATSGVSAIVAPDGSVEQRTAIFTSDALEAELPLSDTMTLSARVGPWVEWILAILGLLSVAFTYRRGKKAFHD</sequence>
<dbReference type="AlphaFoldDB" id="A0A9X3LKD4"/>
<dbReference type="PANTHER" id="PTHR38686">
    <property type="entry name" value="APOLIPOPROTEIN N-ACYLTRANSFERASE"/>
    <property type="match status" value="1"/>
</dbReference>
<dbReference type="SUPFAM" id="SSF56317">
    <property type="entry name" value="Carbon-nitrogen hydrolase"/>
    <property type="match status" value="1"/>
</dbReference>
<evidence type="ECO:0000259" key="9">
    <source>
        <dbReference type="PROSITE" id="PS50263"/>
    </source>
</evidence>
<comment type="caution">
    <text evidence="10">The sequence shown here is derived from an EMBL/GenBank/DDBJ whole genome shotgun (WGS) entry which is preliminary data.</text>
</comment>
<dbReference type="PANTHER" id="PTHR38686:SF1">
    <property type="entry name" value="APOLIPOPROTEIN N-ACYLTRANSFERASE"/>
    <property type="match status" value="1"/>
</dbReference>
<dbReference type="InterPro" id="IPR004563">
    <property type="entry name" value="Apolipo_AcylTrfase"/>
</dbReference>
<organism evidence="10 11">
    <name type="scientific">Corynebacterium evansiae</name>
    <dbReference type="NCBI Taxonomy" id="2913499"/>
    <lineage>
        <taxon>Bacteria</taxon>
        <taxon>Bacillati</taxon>
        <taxon>Actinomycetota</taxon>
        <taxon>Actinomycetes</taxon>
        <taxon>Mycobacteriales</taxon>
        <taxon>Corynebacteriaceae</taxon>
        <taxon>Corynebacterium</taxon>
    </lineage>
</organism>
<feature type="transmembrane region" description="Helical" evidence="8">
    <location>
        <begin position="170"/>
        <end position="188"/>
    </location>
</feature>
<dbReference type="InterPro" id="IPR003010">
    <property type="entry name" value="C-N_Hydrolase"/>
</dbReference>
<reference evidence="10" key="1">
    <citation type="submission" date="2022-02" db="EMBL/GenBank/DDBJ databases">
        <title>Corynebacterium sp. from urogenital microbiome.</title>
        <authorList>
            <person name="Cappelli E.A."/>
            <person name="Ribeiro T.G."/>
            <person name="Peixe L."/>
        </authorList>
    </citation>
    <scope>NUCLEOTIDE SEQUENCE</scope>
    <source>
        <strain evidence="10">C8Ua_174</strain>
    </source>
</reference>
<dbReference type="PROSITE" id="PS50263">
    <property type="entry name" value="CN_HYDROLASE"/>
    <property type="match status" value="1"/>
</dbReference>
<dbReference type="InterPro" id="IPR036526">
    <property type="entry name" value="C-N_Hydrolase_sf"/>
</dbReference>
<feature type="transmembrane region" description="Helical" evidence="8">
    <location>
        <begin position="69"/>
        <end position="90"/>
    </location>
</feature>
<feature type="domain" description="CN hydrolase" evidence="9">
    <location>
        <begin position="203"/>
        <end position="436"/>
    </location>
</feature>
<keyword evidence="4 8" id="KW-0812">Transmembrane</keyword>
<dbReference type="GO" id="GO:0016410">
    <property type="term" value="F:N-acyltransferase activity"/>
    <property type="evidence" value="ECO:0007669"/>
    <property type="project" value="UniProtKB-UniRule"/>
</dbReference>
<keyword evidence="11" id="KW-1185">Reference proteome</keyword>
<dbReference type="Pfam" id="PF00795">
    <property type="entry name" value="CN_hydrolase"/>
    <property type="match status" value="1"/>
</dbReference>
<comment type="similarity">
    <text evidence="8">Belongs to the CN hydrolase family. Apolipoprotein N-acyltransferase subfamily.</text>
</comment>
<protein>
    <recommendedName>
        <fullName evidence="8">Apolipoprotein N-acyltransferase</fullName>
        <shortName evidence="8">ALP N-acyltransferase</shortName>
        <ecNumber evidence="8">2.3.1.269</ecNumber>
    </recommendedName>
</protein>
<comment type="pathway">
    <text evidence="8">Protein modification; lipoprotein biosynthesis (N-acyl transfer).</text>
</comment>
<gene>
    <name evidence="8 10" type="primary">lnt</name>
    <name evidence="10" type="ORF">L8V00_02175</name>
</gene>
<dbReference type="Pfam" id="PF20154">
    <property type="entry name" value="LNT_N"/>
    <property type="match status" value="1"/>
</dbReference>
<comment type="function">
    <text evidence="8">Catalyzes the phospholipid dependent N-acylation of the N-terminal cysteine of apolipoprotein, the last step in lipoprotein maturation.</text>
</comment>
<dbReference type="GO" id="GO:0042158">
    <property type="term" value="P:lipoprotein biosynthetic process"/>
    <property type="evidence" value="ECO:0007669"/>
    <property type="project" value="UniProtKB-UniRule"/>
</dbReference>
<keyword evidence="2 8" id="KW-1003">Cell membrane</keyword>